<dbReference type="GO" id="GO:0008320">
    <property type="term" value="F:protein transmembrane transporter activity"/>
    <property type="evidence" value="ECO:0007669"/>
    <property type="project" value="TreeGrafter"/>
</dbReference>
<dbReference type="GO" id="GO:0046819">
    <property type="term" value="P:protein secretion by the type V secretion system"/>
    <property type="evidence" value="ECO:0007669"/>
    <property type="project" value="TreeGrafter"/>
</dbReference>
<sequence length="584" mass="61687">MKSTLTIGRRMDGATARISASALLLFAAARADGQTLQPPGNAGQLLQQNQSLLSPGVDGVRRREGADDGVVDDRAGAAGSGTATLHVTRFELNETLGEPLDSDVARLFASAAGRDLTFEQITMVRMQLNALLRRQLGLLVFAILPEQDARNGVVRFTIVRGHVESIELNNRSRVSDATLERVVPGAGRSGAALLPITRPDLRDVQHAAQIARTLPGVASVTPMLTRGETEGGTRVVLDVAPEPAIEATAVADNGGSPSTGRYRVGAQVTANSPLGIGDRARVLAYNAPSAIQDRDGAHGKTWIGLASYDVPLGGAGTRGGVQYSRVQYALGGPLQDLGDGYADVIGAYVRHPLVSTPKDDLSVGVAYNRKLLKDAFFSYAFRRRSNVASVSLNGSHFGDWKGRANGLQYAFTVDAGDVKQLEVGLGDPSTQGRFVKWGGSADFTQMLWPGANIRARMSAQFASTHLDPSEQMTLGGPNAVRAYGYDAPSVDQGAIASVDLTQEIAAVPGLSARVFADVGRGQINKSRSLAGADNTWNARGYGVGLSYQYKARARVDVSHAFRVGAPAGQRPDAGQTWVTATLNF</sequence>
<dbReference type="PANTHER" id="PTHR34597">
    <property type="entry name" value="SLR1661 PROTEIN"/>
    <property type="match status" value="1"/>
</dbReference>
<gene>
    <name evidence="3" type="ORF">DM43_1882</name>
</gene>
<evidence type="ECO:0000259" key="2">
    <source>
        <dbReference type="Pfam" id="PF03865"/>
    </source>
</evidence>
<evidence type="ECO:0000313" key="3">
    <source>
        <dbReference type="EMBL" id="KGB93272.1"/>
    </source>
</evidence>
<dbReference type="InterPro" id="IPR005565">
    <property type="entry name" value="Hemolysn_activator_HlyB_C"/>
</dbReference>
<dbReference type="GO" id="GO:0098046">
    <property type="term" value="C:type V protein secretion system complex"/>
    <property type="evidence" value="ECO:0007669"/>
    <property type="project" value="TreeGrafter"/>
</dbReference>
<dbReference type="Proteomes" id="UP000029575">
    <property type="component" value="Unassembled WGS sequence"/>
</dbReference>
<dbReference type="RefSeq" id="WP_196251217.1">
    <property type="nucleotide sequence ID" value="NZ_KN150853.1"/>
</dbReference>
<dbReference type="EMBL" id="JPGD01000006">
    <property type="protein sequence ID" value="KGB93272.1"/>
    <property type="molecule type" value="Genomic_DNA"/>
</dbReference>
<evidence type="ECO:0000256" key="1">
    <source>
        <dbReference type="SAM" id="MobiDB-lite"/>
    </source>
</evidence>
<dbReference type="AlphaFoldDB" id="A0AA88YZ70"/>
<proteinExistence type="predicted"/>
<feature type="compositionally biased region" description="Basic and acidic residues" evidence="1">
    <location>
        <begin position="59"/>
        <end position="75"/>
    </location>
</feature>
<dbReference type="Gene3D" id="2.40.160.50">
    <property type="entry name" value="membrane protein fhac: a member of the omp85/tpsb transporter family"/>
    <property type="match status" value="1"/>
</dbReference>
<dbReference type="PANTHER" id="PTHR34597:SF1">
    <property type="entry name" value="HEME_HEMOPEXIN TRANSPORTER PROTEIN HUXB"/>
    <property type="match status" value="1"/>
</dbReference>
<dbReference type="InterPro" id="IPR051544">
    <property type="entry name" value="TPS_OM_transporter"/>
</dbReference>
<reference evidence="3 4" key="1">
    <citation type="submission" date="2014-06" db="EMBL/GenBank/DDBJ databases">
        <authorList>
            <person name="Bishop-Lilly K.A."/>
            <person name="Broomall S.M."/>
            <person name="Chain P.S."/>
            <person name="Chertkov O."/>
            <person name="Coyne S.R."/>
            <person name="Daligault H.E."/>
            <person name="Davenport K.W."/>
            <person name="Erkkila T."/>
            <person name="Frey K.G."/>
            <person name="Gibbons H.S."/>
            <person name="Gu W."/>
            <person name="Jaissle J."/>
            <person name="Johnson S.L."/>
            <person name="Koroleva G.I."/>
            <person name="Ladner J.T."/>
            <person name="Lo C.-C."/>
            <person name="Minogue T.D."/>
            <person name="Munk C."/>
            <person name="Palacios G.F."/>
            <person name="Redden C.L."/>
            <person name="Rosenzweig C.N."/>
            <person name="Scholz M.B."/>
            <person name="Teshima H."/>
            <person name="Xu Y."/>
        </authorList>
    </citation>
    <scope>NUCLEOTIDE SEQUENCE [LARGE SCALE GENOMIC DNA]</scope>
    <source>
        <strain evidence="3 4">DWS 37UF10B-2</strain>
    </source>
</reference>
<evidence type="ECO:0000313" key="4">
    <source>
        <dbReference type="Proteomes" id="UP000029575"/>
    </source>
</evidence>
<comment type="caution">
    <text evidence="3">The sequence shown here is derived from an EMBL/GenBank/DDBJ whole genome shotgun (WGS) entry which is preliminary data.</text>
</comment>
<protein>
    <submittedName>
        <fullName evidence="3">Surface antigen family protein</fullName>
    </submittedName>
</protein>
<feature type="domain" description="Haemolysin activator HlyB C-terminal" evidence="2">
    <location>
        <begin position="231"/>
        <end position="545"/>
    </location>
</feature>
<accession>A0AA88YZ70</accession>
<dbReference type="Pfam" id="PF03865">
    <property type="entry name" value="ShlB"/>
    <property type="match status" value="1"/>
</dbReference>
<name>A0AA88YZ70_BURCE</name>
<feature type="region of interest" description="Disordered" evidence="1">
    <location>
        <begin position="56"/>
        <end position="77"/>
    </location>
</feature>
<organism evidence="3 4">
    <name type="scientific">Burkholderia cepacia</name>
    <name type="common">Pseudomonas cepacia</name>
    <dbReference type="NCBI Taxonomy" id="292"/>
    <lineage>
        <taxon>Bacteria</taxon>
        <taxon>Pseudomonadati</taxon>
        <taxon>Pseudomonadota</taxon>
        <taxon>Betaproteobacteria</taxon>
        <taxon>Burkholderiales</taxon>
        <taxon>Burkholderiaceae</taxon>
        <taxon>Burkholderia</taxon>
        <taxon>Burkholderia cepacia complex</taxon>
    </lineage>
</organism>